<feature type="domain" description="GST N-terminal" evidence="2">
    <location>
        <begin position="129"/>
        <end position="207"/>
    </location>
</feature>
<feature type="compositionally biased region" description="Basic residues" evidence="1">
    <location>
        <begin position="591"/>
        <end position="601"/>
    </location>
</feature>
<dbReference type="Pfam" id="PF13180">
    <property type="entry name" value="PDZ_2"/>
    <property type="match status" value="1"/>
</dbReference>
<dbReference type="SUPFAM" id="SSF47616">
    <property type="entry name" value="GST C-terminal domain-like"/>
    <property type="match status" value="1"/>
</dbReference>
<dbReference type="InterPro" id="IPR036282">
    <property type="entry name" value="Glutathione-S-Trfase_C_sf"/>
</dbReference>
<dbReference type="SMART" id="SM00228">
    <property type="entry name" value="PDZ"/>
    <property type="match status" value="1"/>
</dbReference>
<dbReference type="InterPro" id="IPR001478">
    <property type="entry name" value="PDZ"/>
</dbReference>
<gene>
    <name evidence="3" type="ORF">EGYM00392_LOCUS37234</name>
</gene>
<feature type="region of interest" description="Disordered" evidence="1">
    <location>
        <begin position="393"/>
        <end position="429"/>
    </location>
</feature>
<feature type="region of interest" description="Disordered" evidence="1">
    <location>
        <begin position="576"/>
        <end position="601"/>
    </location>
</feature>
<dbReference type="InterPro" id="IPR051369">
    <property type="entry name" value="GST_Theta"/>
</dbReference>
<dbReference type="InterPro" id="IPR004045">
    <property type="entry name" value="Glutathione_S-Trfase_N"/>
</dbReference>
<dbReference type="PROSITE" id="PS50404">
    <property type="entry name" value="GST_NTER"/>
    <property type="match status" value="1"/>
</dbReference>
<dbReference type="InterPro" id="IPR036249">
    <property type="entry name" value="Thioredoxin-like_sf"/>
</dbReference>
<evidence type="ECO:0000256" key="1">
    <source>
        <dbReference type="SAM" id="MobiDB-lite"/>
    </source>
</evidence>
<sequence>MTIGGVYSNMSSGELQHPVQQHAQPAGASGTDLPIVPSTWVPGGVSVDTPVFNGPVFNIGSYDNLPQPAETRQHLEPVEGNDDDPFAAKKFKLVTTHILPPVTVSAPASAGPVRREMIEKPVRTSWDGVLGELLLDAIAPDGLAVKLMLLEAKAPFIMHEVDLMQDNVRSEANPHGKVPCWIDQDGSCVWEANAIMRYICDKYDLHPQFYLSESGSLKTRTDMGLDWCHTALSLHINHVMDPDTHEQEDLSDLPGGRIALEKDYKVLTDYFLRETAFIGGDEPNIADYAICLELLMLYATPHPPPDRVRQYLHNASEHIENWNEVTMPIREFCMRRQLELRQANAEMDRYRYEEDLNRRNEFTLSAQHEDVERRQQEEYQLRATWEAEARQMEQEEQRRREEQDRRMKEEWERSRMAGERARQAEEESRMAELEEQRRRLEEEVRRRQNEEEAWQVEYEERMRRMREWEAKQGKTKANDNLRPQVGVEIKMLDDSKGNKDCIVVVERVVPDGPAHRAGLHDEDVIDMWNGDRLFSKAQWIEKVKGSQIGEIVTLSVYRDGEPQEVPLTIGGTEKTMGKRTVTSRGQVGHNIRYKNRTKARP</sequence>
<dbReference type="Gene3D" id="3.40.30.10">
    <property type="entry name" value="Glutaredoxin"/>
    <property type="match status" value="1"/>
</dbReference>
<evidence type="ECO:0000259" key="2">
    <source>
        <dbReference type="PROSITE" id="PS50404"/>
    </source>
</evidence>
<protein>
    <recommendedName>
        <fullName evidence="2">GST N-terminal domain-containing protein</fullName>
    </recommendedName>
</protein>
<proteinExistence type="predicted"/>
<dbReference type="SUPFAM" id="SSF52833">
    <property type="entry name" value="Thioredoxin-like"/>
    <property type="match status" value="1"/>
</dbReference>
<name>A0A7S1NM55_9EUGL</name>
<dbReference type="EMBL" id="HBGA01099762">
    <property type="protein sequence ID" value="CAD9026104.1"/>
    <property type="molecule type" value="Transcribed_RNA"/>
</dbReference>
<dbReference type="Gene3D" id="1.20.1050.10">
    <property type="match status" value="1"/>
</dbReference>
<dbReference type="SUPFAM" id="SSF50156">
    <property type="entry name" value="PDZ domain-like"/>
    <property type="match status" value="1"/>
</dbReference>
<organism evidence="3">
    <name type="scientific">Eutreptiella gymnastica</name>
    <dbReference type="NCBI Taxonomy" id="73025"/>
    <lineage>
        <taxon>Eukaryota</taxon>
        <taxon>Discoba</taxon>
        <taxon>Euglenozoa</taxon>
        <taxon>Euglenida</taxon>
        <taxon>Spirocuta</taxon>
        <taxon>Euglenophyceae</taxon>
        <taxon>Eutreptiales</taxon>
        <taxon>Eutreptiaceae</taxon>
        <taxon>Eutreptiella</taxon>
    </lineage>
</organism>
<dbReference type="AlphaFoldDB" id="A0A7S1NM55"/>
<reference evidence="3" key="1">
    <citation type="submission" date="2021-01" db="EMBL/GenBank/DDBJ databases">
        <authorList>
            <person name="Corre E."/>
            <person name="Pelletier E."/>
            <person name="Niang G."/>
            <person name="Scheremetjew M."/>
            <person name="Finn R."/>
            <person name="Kale V."/>
            <person name="Holt S."/>
            <person name="Cochrane G."/>
            <person name="Meng A."/>
            <person name="Brown T."/>
            <person name="Cohen L."/>
        </authorList>
    </citation>
    <scope>NUCLEOTIDE SEQUENCE</scope>
    <source>
        <strain evidence="3">NIES-381</strain>
    </source>
</reference>
<dbReference type="InterPro" id="IPR036034">
    <property type="entry name" value="PDZ_sf"/>
</dbReference>
<dbReference type="Gene3D" id="2.30.42.10">
    <property type="match status" value="1"/>
</dbReference>
<dbReference type="PANTHER" id="PTHR43917:SF8">
    <property type="entry name" value="GH16740P-RELATED"/>
    <property type="match status" value="1"/>
</dbReference>
<dbReference type="Pfam" id="PF13409">
    <property type="entry name" value="GST_N_2"/>
    <property type="match status" value="1"/>
</dbReference>
<evidence type="ECO:0000313" key="3">
    <source>
        <dbReference type="EMBL" id="CAD9026104.1"/>
    </source>
</evidence>
<accession>A0A7S1NM55</accession>
<dbReference type="PANTHER" id="PTHR43917">
    <property type="match status" value="1"/>
</dbReference>